<dbReference type="SUPFAM" id="SSF51735">
    <property type="entry name" value="NAD(P)-binding Rossmann-fold domains"/>
    <property type="match status" value="1"/>
</dbReference>
<evidence type="ECO:0000256" key="9">
    <source>
        <dbReference type="ARBA" id="ARBA00023235"/>
    </source>
</evidence>
<evidence type="ECO:0000256" key="12">
    <source>
        <dbReference type="ARBA" id="ARBA00049556"/>
    </source>
</evidence>
<accession>B4EBK6</accession>
<dbReference type="AlphaFoldDB" id="B4EBK6"/>
<dbReference type="InterPro" id="IPR006108">
    <property type="entry name" value="3HC_DH_C"/>
</dbReference>
<keyword evidence="4" id="KW-0442">Lipid degradation</keyword>
<dbReference type="EMBL" id="AM747720">
    <property type="protein sequence ID" value="CAR52279.1"/>
    <property type="molecule type" value="Genomic_DNA"/>
</dbReference>
<dbReference type="Pfam" id="PF02737">
    <property type="entry name" value="3HCDH_N"/>
    <property type="match status" value="1"/>
</dbReference>
<dbReference type="GO" id="GO:0070403">
    <property type="term" value="F:NAD+ binding"/>
    <property type="evidence" value="ECO:0007669"/>
    <property type="project" value="InterPro"/>
</dbReference>
<keyword evidence="6" id="KW-0520">NAD</keyword>
<dbReference type="Pfam" id="PF00725">
    <property type="entry name" value="3HCDH"/>
    <property type="match status" value="2"/>
</dbReference>
<keyword evidence="10" id="KW-0456">Lyase</keyword>
<dbReference type="eggNOG" id="COG1250">
    <property type="taxonomic scope" value="Bacteria"/>
</dbReference>
<dbReference type="FunFam" id="1.10.1040.50:FF:000006">
    <property type="entry name" value="Peroxisomal bifunctional enzyme"/>
    <property type="match status" value="1"/>
</dbReference>
<evidence type="ECO:0000256" key="4">
    <source>
        <dbReference type="ARBA" id="ARBA00022963"/>
    </source>
</evidence>
<keyword evidence="11" id="KW-0511">Multifunctional enzyme</keyword>
<dbReference type="KEGG" id="bcj:BCAL1979"/>
<protein>
    <submittedName>
        <fullName evidence="15">Fatty acid degradation protein</fullName>
    </submittedName>
</protein>
<keyword evidence="3" id="KW-0276">Fatty acid metabolism</keyword>
<feature type="domain" description="3-hydroxyacyl-CoA dehydrogenase C-terminal" evidence="13">
    <location>
        <begin position="482"/>
        <end position="574"/>
    </location>
</feature>
<evidence type="ECO:0000259" key="14">
    <source>
        <dbReference type="Pfam" id="PF02737"/>
    </source>
</evidence>
<evidence type="ECO:0000256" key="5">
    <source>
        <dbReference type="ARBA" id="ARBA00023002"/>
    </source>
</evidence>
<evidence type="ECO:0000256" key="1">
    <source>
        <dbReference type="ARBA" id="ARBA00004275"/>
    </source>
</evidence>
<evidence type="ECO:0000256" key="2">
    <source>
        <dbReference type="ARBA" id="ARBA00005005"/>
    </source>
</evidence>
<organism evidence="15 16">
    <name type="scientific">Burkholderia cenocepacia (strain ATCC BAA-245 / DSM 16553 / LMG 16656 / NCTC 13227 / J2315 / CF5610)</name>
    <name type="common">Burkholderia cepacia (strain J2315)</name>
    <dbReference type="NCBI Taxonomy" id="216591"/>
    <lineage>
        <taxon>Bacteria</taxon>
        <taxon>Pseudomonadati</taxon>
        <taxon>Pseudomonadota</taxon>
        <taxon>Betaproteobacteria</taxon>
        <taxon>Burkholderiales</taxon>
        <taxon>Burkholderiaceae</taxon>
        <taxon>Burkholderia</taxon>
        <taxon>Burkholderia cepacia complex</taxon>
    </lineage>
</organism>
<dbReference type="Gene3D" id="3.40.50.720">
    <property type="entry name" value="NAD(P)-binding Rossmann-like Domain"/>
    <property type="match status" value="1"/>
</dbReference>
<evidence type="ECO:0000256" key="8">
    <source>
        <dbReference type="ARBA" id="ARBA00023140"/>
    </source>
</evidence>
<evidence type="ECO:0000313" key="16">
    <source>
        <dbReference type="Proteomes" id="UP000001035"/>
    </source>
</evidence>
<gene>
    <name evidence="15" type="ORF">BCAL1979</name>
</gene>
<dbReference type="eggNOG" id="COG1024">
    <property type="taxonomic scope" value="Bacteria"/>
</dbReference>
<dbReference type="Gene3D" id="3.90.226.10">
    <property type="entry name" value="2-enoyl-CoA Hydratase, Chain A, domain 1"/>
    <property type="match status" value="1"/>
</dbReference>
<sequence length="700" mass="75014">MHGGRQMAVDYSTRDGVAVITLNNPPVNGLGLSTRQGVMDALDRAAQDPSVTAIVLTGAGRAFSGGADITEFNTPKALQEPTLHTVIRAVEASAKPVVAALHSVVMGGGLELALGAHYRVAAPGAQVALPEVKLGLLPGAGGTQRLPRAVGLETALNMIVSGAPVPSEQLAKSGLFDEMADGDLLDAAVAFARKVGAQKGPHPRVRDRKIVHDNAAGFIQFARNSARAAAPNYPAPHKCIDAIEAGVLNGFDKGSVAEREGFVALMMTPESRALRHAFFGERAASKIPDVPADTPLREIRRVGVIGAGTMGGGIAMNFINAGLPVTLLETKQDALERGLATIRKNYDAQVKKGKLTQEKLDARMALITPTLSYDDLKDADLIVEAVFEELGVKEQVFKKLDEVAKPGAILASNTSTLDVDKIAAFTKRPQDVVGMHFFSPANVMKLLEVVRGAQTAKDVLATVMAVAKKIRKTAVVSGVCDGFIGNRMIEQYIRQALFMLEEGALPAQVDRAIEKFGFAMGPFRMSDLAGNDIGWAIRKRRYVEQPGLQYSKIADRLCEQGRFGQKTGAGWYDYVPGDRKAKPSSLVDEMVVAYSKERGVERRKIGDDEIVERLVFALVNEGAKILEEKIASKASDIDMVYLTGYGFPLWRGGPMLYADTVGLYNVERAIRRYAAAPNGDAWQLAPSIAELAKAGRGFNG</sequence>
<dbReference type="SUPFAM" id="SSF52096">
    <property type="entry name" value="ClpP/crotonase"/>
    <property type="match status" value="1"/>
</dbReference>
<keyword evidence="9" id="KW-0413">Isomerase</keyword>
<evidence type="ECO:0000259" key="13">
    <source>
        <dbReference type="Pfam" id="PF00725"/>
    </source>
</evidence>
<dbReference type="UniPathway" id="UPA00659"/>
<dbReference type="CDD" id="cd06558">
    <property type="entry name" value="crotonase-like"/>
    <property type="match status" value="1"/>
</dbReference>
<evidence type="ECO:0000256" key="3">
    <source>
        <dbReference type="ARBA" id="ARBA00022832"/>
    </source>
</evidence>
<dbReference type="GO" id="GO:0003857">
    <property type="term" value="F:(3S)-3-hydroxyacyl-CoA dehydrogenase (NAD+) activity"/>
    <property type="evidence" value="ECO:0007669"/>
    <property type="project" value="UniProtKB-EC"/>
</dbReference>
<comment type="subcellular location">
    <subcellularLocation>
        <location evidence="1">Peroxisome</location>
    </subcellularLocation>
</comment>
<reference evidence="15 16" key="1">
    <citation type="journal article" date="2009" name="J. Bacteriol.">
        <title>The genome of Burkholderia cenocepacia J2315, an epidemic pathogen of cystic fibrosis patients.</title>
        <authorList>
            <person name="Holden M.T."/>
            <person name="Seth-Smith H.M."/>
            <person name="Crossman L.C."/>
            <person name="Sebaihia M."/>
            <person name="Bentley S.D."/>
            <person name="Cerdeno-Tarraga A.M."/>
            <person name="Thomson N.R."/>
            <person name="Bason N."/>
            <person name="Quail M.A."/>
            <person name="Sharp S."/>
            <person name="Cherevach I."/>
            <person name="Churcher C."/>
            <person name="Goodhead I."/>
            <person name="Hauser H."/>
            <person name="Holroyd N."/>
            <person name="Mungall K."/>
            <person name="Scott P."/>
            <person name="Walker D."/>
            <person name="White B."/>
            <person name="Rose H."/>
            <person name="Iversen P."/>
            <person name="Mil-Homens D."/>
            <person name="Rocha E.P."/>
            <person name="Fialho A.M."/>
            <person name="Baldwin A."/>
            <person name="Dowson C."/>
            <person name="Barrell B.G."/>
            <person name="Govan J.R."/>
            <person name="Vandamme P."/>
            <person name="Hart C.A."/>
            <person name="Mahenthiralingam E."/>
            <person name="Parkhill J."/>
        </authorList>
    </citation>
    <scope>NUCLEOTIDE SEQUENCE [LARGE SCALE GENOMIC DNA]</scope>
    <source>
        <strain evidence="16">ATCC BAA-245 / DSM 16553 / LMG 16656 / NCTC 13227 / J2315 / CF5610</strain>
    </source>
</reference>
<dbReference type="InterPro" id="IPR008927">
    <property type="entry name" value="6-PGluconate_DH-like_C_sf"/>
</dbReference>
<feature type="domain" description="3-hydroxyacyl-CoA dehydrogenase NAD binding" evidence="14">
    <location>
        <begin position="302"/>
        <end position="477"/>
    </location>
</feature>
<evidence type="ECO:0000256" key="6">
    <source>
        <dbReference type="ARBA" id="ARBA00023027"/>
    </source>
</evidence>
<evidence type="ECO:0000313" key="15">
    <source>
        <dbReference type="EMBL" id="CAR52279.1"/>
    </source>
</evidence>
<dbReference type="Proteomes" id="UP000001035">
    <property type="component" value="Chromosome 1"/>
</dbReference>
<feature type="domain" description="3-hydroxyacyl-CoA dehydrogenase C-terminal" evidence="13">
    <location>
        <begin position="610"/>
        <end position="696"/>
    </location>
</feature>
<dbReference type="GO" id="GO:0004300">
    <property type="term" value="F:enoyl-CoA hydratase activity"/>
    <property type="evidence" value="ECO:0007669"/>
    <property type="project" value="UniProtKB-ARBA"/>
</dbReference>
<dbReference type="InterPro" id="IPR036291">
    <property type="entry name" value="NAD(P)-bd_dom_sf"/>
</dbReference>
<comment type="pathway">
    <text evidence="2">Lipid metabolism; fatty acid beta-oxidation.</text>
</comment>
<dbReference type="InterPro" id="IPR006176">
    <property type="entry name" value="3-OHacyl-CoA_DH_NAD-bd"/>
</dbReference>
<evidence type="ECO:0000256" key="7">
    <source>
        <dbReference type="ARBA" id="ARBA00023098"/>
    </source>
</evidence>
<keyword evidence="8" id="KW-0576">Peroxisome</keyword>
<keyword evidence="5" id="KW-0560">Oxidoreductase</keyword>
<name>B4EBK6_BURCJ</name>
<evidence type="ECO:0000256" key="10">
    <source>
        <dbReference type="ARBA" id="ARBA00023239"/>
    </source>
</evidence>
<dbReference type="InterPro" id="IPR001753">
    <property type="entry name" value="Enoyl-CoA_hydra/iso"/>
</dbReference>
<dbReference type="PANTHER" id="PTHR23309">
    <property type="entry name" value="3-HYDROXYACYL-COA DEHYROGENASE"/>
    <property type="match status" value="1"/>
</dbReference>
<dbReference type="GO" id="GO:0016853">
    <property type="term" value="F:isomerase activity"/>
    <property type="evidence" value="ECO:0007669"/>
    <property type="project" value="UniProtKB-KW"/>
</dbReference>
<evidence type="ECO:0000256" key="11">
    <source>
        <dbReference type="ARBA" id="ARBA00023268"/>
    </source>
</evidence>
<dbReference type="Pfam" id="PF00378">
    <property type="entry name" value="ECH_1"/>
    <property type="match status" value="1"/>
</dbReference>
<keyword evidence="16" id="KW-1185">Reference proteome</keyword>
<dbReference type="PANTHER" id="PTHR23309:SF51">
    <property type="entry name" value="3-HYDROXYACYL-COA DEHYDROGENASE-RELATED"/>
    <property type="match status" value="1"/>
</dbReference>
<comment type="catalytic activity">
    <reaction evidence="12">
        <text>a (3S)-3-hydroxyacyl-CoA + NAD(+) = a 3-oxoacyl-CoA + NADH + H(+)</text>
        <dbReference type="Rhea" id="RHEA:22432"/>
        <dbReference type="ChEBI" id="CHEBI:15378"/>
        <dbReference type="ChEBI" id="CHEBI:57318"/>
        <dbReference type="ChEBI" id="CHEBI:57540"/>
        <dbReference type="ChEBI" id="CHEBI:57945"/>
        <dbReference type="ChEBI" id="CHEBI:90726"/>
        <dbReference type="EC" id="1.1.1.35"/>
    </reaction>
</comment>
<keyword evidence="7" id="KW-0443">Lipid metabolism</keyword>
<dbReference type="InterPro" id="IPR029045">
    <property type="entry name" value="ClpP/crotonase-like_dom_sf"/>
</dbReference>
<dbReference type="Gene3D" id="1.10.1040.50">
    <property type="match status" value="1"/>
</dbReference>
<proteinExistence type="predicted"/>
<dbReference type="HOGENOM" id="CLU_009834_16_3_4"/>
<dbReference type="FunFam" id="3.40.50.720:FF:000009">
    <property type="entry name" value="Fatty oxidation complex, alpha subunit"/>
    <property type="match status" value="1"/>
</dbReference>
<dbReference type="GO" id="GO:0006635">
    <property type="term" value="P:fatty acid beta-oxidation"/>
    <property type="evidence" value="ECO:0007669"/>
    <property type="project" value="UniProtKB-UniPathway"/>
</dbReference>
<dbReference type="SUPFAM" id="SSF48179">
    <property type="entry name" value="6-phosphogluconate dehydrogenase C-terminal domain-like"/>
    <property type="match status" value="2"/>
</dbReference>